<evidence type="ECO:0000256" key="3">
    <source>
        <dbReference type="ARBA" id="ARBA00022679"/>
    </source>
</evidence>
<evidence type="ECO:0000313" key="10">
    <source>
        <dbReference type="Proteomes" id="UP000554965"/>
    </source>
</evidence>
<evidence type="ECO:0000256" key="2">
    <source>
        <dbReference type="ARBA" id="ARBA00022475"/>
    </source>
</evidence>
<dbReference type="EMBL" id="OCTY01000002">
    <property type="protein sequence ID" value="SOJ56979.1"/>
    <property type="molecule type" value="Genomic_DNA"/>
</dbReference>
<keyword evidence="5 8" id="KW-1133">Transmembrane helix</keyword>
<feature type="transmembrane region" description="Helical" evidence="8">
    <location>
        <begin position="320"/>
        <end position="341"/>
    </location>
</feature>
<evidence type="ECO:0000256" key="4">
    <source>
        <dbReference type="ARBA" id="ARBA00022692"/>
    </source>
</evidence>
<feature type="transmembrane region" description="Helical" evidence="8">
    <location>
        <begin position="44"/>
        <end position="66"/>
    </location>
</feature>
<keyword evidence="4 8" id="KW-0812">Transmembrane</keyword>
<keyword evidence="10" id="KW-1185">Reference proteome</keyword>
<evidence type="ECO:0000256" key="8">
    <source>
        <dbReference type="SAM" id="Phobius"/>
    </source>
</evidence>
<evidence type="ECO:0000313" key="9">
    <source>
        <dbReference type="EMBL" id="SOJ56979.1"/>
    </source>
</evidence>
<feature type="transmembrane region" description="Helical" evidence="8">
    <location>
        <begin position="156"/>
        <end position="177"/>
    </location>
</feature>
<feature type="transmembrane region" description="Helical" evidence="8">
    <location>
        <begin position="184"/>
        <end position="204"/>
    </location>
</feature>
<gene>
    <name evidence="9" type="ORF">MSIMFB_04457</name>
</gene>
<feature type="transmembrane region" description="Helical" evidence="8">
    <location>
        <begin position="371"/>
        <end position="391"/>
    </location>
</feature>
<protein>
    <submittedName>
        <fullName evidence="9">Polyprenol-phosphate-mannose-dependent alpha-(1-2)-phosphatidylinositol mannoside mannosyltransferase</fullName>
        <ecNumber evidence="9">2.4.1.-</ecNumber>
    </submittedName>
</protein>
<reference evidence="9 10" key="1">
    <citation type="submission" date="2017-10" db="EMBL/GenBank/DDBJ databases">
        <authorList>
            <consortium name="Urmite Genomes"/>
        </authorList>
    </citation>
    <scope>NUCLEOTIDE SEQUENCE [LARGE SCALE GENOMIC DNA]</scope>
    <source>
        <strain evidence="9 10">FB-527</strain>
    </source>
</reference>
<evidence type="ECO:0000256" key="1">
    <source>
        <dbReference type="ARBA" id="ARBA00004651"/>
    </source>
</evidence>
<feature type="transmembrane region" description="Helical" evidence="8">
    <location>
        <begin position="78"/>
        <end position="100"/>
    </location>
</feature>
<dbReference type="EC" id="2.4.1.-" evidence="9"/>
<sequence length="415" mass="44089">MAALVVQQLLEPFTASSHMGLFGNGGDLDIYRHGGLQLLRGQPLYAAPLAAGGWFTYPPLAAIVFIPLALMSFSAAKAIWMLVSLAALGAAIGRCAIVLGYRADYRLCLLCAALSVAAVDIEAVRGTLWQGQVNLVLMAVIVWDLTQPPHARLRGWAVGVAAGIKLTAIVFVPYLFITRQCRAAVTAVAVAGATVALAWCVSPVDSVAYWGYAVFHVERIGPLAHPGNFSIAGILAALTAPAPMPTLWWLAAVAAASGLGLYASYRAQRAGYRLLAITVIGLLTCAVPPLAWGHHWVWTVPLLAILLDLVARTTGQVHCAWAAAATTAYLAVFMWFSAWLYQTSHQLAPEYPTYVAAFDAAIDRMTKSGKIFAVATQPALLIIVAFTTIALPHTRQRATHASKTGRMPSSSTSSS</sequence>
<keyword evidence="2" id="KW-1003">Cell membrane</keyword>
<comment type="similarity">
    <text evidence="7">Belongs to the glycosyltransferase 87 family.</text>
</comment>
<feature type="transmembrane region" description="Helical" evidence="8">
    <location>
        <begin position="272"/>
        <end position="290"/>
    </location>
</feature>
<dbReference type="GO" id="GO:0016758">
    <property type="term" value="F:hexosyltransferase activity"/>
    <property type="evidence" value="ECO:0007669"/>
    <property type="project" value="InterPro"/>
</dbReference>
<dbReference type="Pfam" id="PF09594">
    <property type="entry name" value="GT87"/>
    <property type="match status" value="1"/>
</dbReference>
<keyword evidence="9" id="KW-0328">Glycosyltransferase</keyword>
<feature type="transmembrane region" description="Helical" evidence="8">
    <location>
        <begin position="296"/>
        <end position="313"/>
    </location>
</feature>
<name>A0A7Z7INP3_9MYCO</name>
<comment type="caution">
    <text evidence="9">The sequence shown here is derived from an EMBL/GenBank/DDBJ whole genome shotgun (WGS) entry which is preliminary data.</text>
</comment>
<evidence type="ECO:0000256" key="5">
    <source>
        <dbReference type="ARBA" id="ARBA00022989"/>
    </source>
</evidence>
<evidence type="ECO:0000256" key="6">
    <source>
        <dbReference type="ARBA" id="ARBA00023136"/>
    </source>
</evidence>
<dbReference type="AlphaFoldDB" id="A0A7Z7INP3"/>
<organism evidence="9 10">
    <name type="scientific">Mycobacterium simulans</name>
    <dbReference type="NCBI Taxonomy" id="627089"/>
    <lineage>
        <taxon>Bacteria</taxon>
        <taxon>Bacillati</taxon>
        <taxon>Actinomycetota</taxon>
        <taxon>Actinomycetes</taxon>
        <taxon>Mycobacteriales</taxon>
        <taxon>Mycobacteriaceae</taxon>
        <taxon>Mycobacterium</taxon>
    </lineage>
</organism>
<evidence type="ECO:0000256" key="7">
    <source>
        <dbReference type="ARBA" id="ARBA00024033"/>
    </source>
</evidence>
<dbReference type="GO" id="GO:0005886">
    <property type="term" value="C:plasma membrane"/>
    <property type="evidence" value="ECO:0007669"/>
    <property type="project" value="UniProtKB-SubCell"/>
</dbReference>
<keyword evidence="6 8" id="KW-0472">Membrane</keyword>
<keyword evidence="3 9" id="KW-0808">Transferase</keyword>
<feature type="transmembrane region" description="Helical" evidence="8">
    <location>
        <begin position="107"/>
        <end position="128"/>
    </location>
</feature>
<dbReference type="RefSeq" id="WP_186244494.1">
    <property type="nucleotide sequence ID" value="NZ_OCTY01000002.1"/>
</dbReference>
<comment type="subcellular location">
    <subcellularLocation>
        <location evidence="1">Cell membrane</location>
        <topology evidence="1">Multi-pass membrane protein</topology>
    </subcellularLocation>
</comment>
<dbReference type="InterPro" id="IPR018584">
    <property type="entry name" value="GT87"/>
</dbReference>
<feature type="transmembrane region" description="Helical" evidence="8">
    <location>
        <begin position="247"/>
        <end position="265"/>
    </location>
</feature>
<dbReference type="Proteomes" id="UP000554965">
    <property type="component" value="Unassembled WGS sequence"/>
</dbReference>
<accession>A0A7Z7INP3</accession>
<proteinExistence type="inferred from homology"/>